<dbReference type="PROSITE" id="PS51340">
    <property type="entry name" value="MOSC"/>
    <property type="match status" value="1"/>
</dbReference>
<dbReference type="GeneID" id="25791464"/>
<dbReference type="GO" id="GO:0030170">
    <property type="term" value="F:pyridoxal phosphate binding"/>
    <property type="evidence" value="ECO:0007669"/>
    <property type="project" value="InterPro"/>
</dbReference>
<comment type="caution">
    <text evidence="2">The sequence shown here is derived from an EMBL/GenBank/DDBJ whole genome shotgun (WGS) entry which is preliminary data.</text>
</comment>
<dbReference type="InterPro" id="IPR005302">
    <property type="entry name" value="MoCF_Sase_C"/>
</dbReference>
<name>G9MMH8_HYPVG</name>
<dbReference type="GO" id="GO:0003824">
    <property type="term" value="F:catalytic activity"/>
    <property type="evidence" value="ECO:0007669"/>
    <property type="project" value="InterPro"/>
</dbReference>
<evidence type="ECO:0000259" key="1">
    <source>
        <dbReference type="PROSITE" id="PS51340"/>
    </source>
</evidence>
<dbReference type="GO" id="GO:0030151">
    <property type="term" value="F:molybdenum ion binding"/>
    <property type="evidence" value="ECO:0007669"/>
    <property type="project" value="InterPro"/>
</dbReference>
<protein>
    <recommendedName>
        <fullName evidence="1">MOSC domain-containing protein</fullName>
    </recommendedName>
</protein>
<accession>G9MMH8</accession>
<dbReference type="InParanoid" id="G9MMH8"/>
<dbReference type="InterPro" id="IPR005303">
    <property type="entry name" value="MOCOS_middle"/>
</dbReference>
<evidence type="ECO:0000313" key="3">
    <source>
        <dbReference type="Proteomes" id="UP000007115"/>
    </source>
</evidence>
<dbReference type="OMA" id="INDDWSE"/>
<dbReference type="VEuPathDB" id="FungiDB:TRIVIDRAFT_219999"/>
<dbReference type="Pfam" id="PF03473">
    <property type="entry name" value="MOSC"/>
    <property type="match status" value="1"/>
</dbReference>
<organism evidence="2 3">
    <name type="scientific">Hypocrea virens (strain Gv29-8 / FGSC 10586)</name>
    <name type="common">Gliocladium virens</name>
    <name type="synonym">Trichoderma virens</name>
    <dbReference type="NCBI Taxonomy" id="413071"/>
    <lineage>
        <taxon>Eukaryota</taxon>
        <taxon>Fungi</taxon>
        <taxon>Dikarya</taxon>
        <taxon>Ascomycota</taxon>
        <taxon>Pezizomycotina</taxon>
        <taxon>Sordariomycetes</taxon>
        <taxon>Hypocreomycetidae</taxon>
        <taxon>Hypocreales</taxon>
        <taxon>Hypocreaceae</taxon>
        <taxon>Trichoderma</taxon>
    </lineage>
</organism>
<proteinExistence type="predicted"/>
<dbReference type="eggNOG" id="KOG2362">
    <property type="taxonomic scope" value="Eukaryota"/>
</dbReference>
<dbReference type="Pfam" id="PF03476">
    <property type="entry name" value="MOSC_N"/>
    <property type="match status" value="1"/>
</dbReference>
<dbReference type="STRING" id="413071.G9MMH8"/>
<sequence length="436" mass="48672">MTGHGEGEQNADNAHVGNSGFRRGYSTQGKACYHSDKGPMSTHTVIHLEYLPSIEFQHLWLLLLLKRPLELWLPLFPLIPSHSSQLQLIVLFRALFCGPRGTLLTALLFIYPVKSLLPIEVSIAEITSEGFRFDRQYILVRDPRSHPTIRPHLAEHLTVKRVYKLVLFQPSINDDWSELTIKHTIARPESSITIPLTPSPLSCLDAPSYQVSVFGTEASAVDMGDGPAEFFSKHLDIPTRLLFISGSGSREIPGAAYIPKHRLPLTIKAAGDHFQPQRIRFADAAPFLVTSTASEEDVRSRLPPDDRQEDVLLRFRTNIHVDVGSVAPWDEDHWRELTVFSEDGTTPKAVVRCVFKTPRCLSVNADIKTGTGSPRSKQVYGLIARDRRVNKAYPLKPVFGQWSFAGPNGALLRVGDEIRVTERGANDNLSDHVVKA</sequence>
<keyword evidence="3" id="KW-1185">Reference proteome</keyword>
<dbReference type="AlphaFoldDB" id="G9MMH8"/>
<dbReference type="RefSeq" id="XP_013958750.1">
    <property type="nucleotide sequence ID" value="XM_014103275.1"/>
</dbReference>
<dbReference type="OrthoDB" id="17255at2759"/>
<feature type="domain" description="MOSC" evidence="1">
    <location>
        <begin position="250"/>
        <end position="421"/>
    </location>
</feature>
<dbReference type="SUPFAM" id="SSF141673">
    <property type="entry name" value="MOSC N-terminal domain-like"/>
    <property type="match status" value="1"/>
</dbReference>
<evidence type="ECO:0000313" key="2">
    <source>
        <dbReference type="EMBL" id="EHK24547.1"/>
    </source>
</evidence>
<dbReference type="HOGENOM" id="CLU_028286_3_1_1"/>
<dbReference type="EMBL" id="ABDF02000004">
    <property type="protein sequence ID" value="EHK24547.1"/>
    <property type="molecule type" value="Genomic_DNA"/>
</dbReference>
<reference evidence="2 3" key="1">
    <citation type="journal article" date="2011" name="Genome Biol.">
        <title>Comparative genome sequence analysis underscores mycoparasitism as the ancestral life style of Trichoderma.</title>
        <authorList>
            <person name="Kubicek C.P."/>
            <person name="Herrera-Estrella A."/>
            <person name="Seidl-Seiboth V."/>
            <person name="Martinez D.A."/>
            <person name="Druzhinina I.S."/>
            <person name="Thon M."/>
            <person name="Zeilinger S."/>
            <person name="Casas-Flores S."/>
            <person name="Horwitz B.A."/>
            <person name="Mukherjee P.K."/>
            <person name="Mukherjee M."/>
            <person name="Kredics L."/>
            <person name="Alcaraz L.D."/>
            <person name="Aerts A."/>
            <person name="Antal Z."/>
            <person name="Atanasova L."/>
            <person name="Cervantes-Badillo M.G."/>
            <person name="Challacombe J."/>
            <person name="Chertkov O."/>
            <person name="McCluskey K."/>
            <person name="Coulpier F."/>
            <person name="Deshpande N."/>
            <person name="von Doehren H."/>
            <person name="Ebbole D.J."/>
            <person name="Esquivel-Naranjo E.U."/>
            <person name="Fekete E."/>
            <person name="Flipphi M."/>
            <person name="Glaser F."/>
            <person name="Gomez-Rodriguez E.Y."/>
            <person name="Gruber S."/>
            <person name="Han C."/>
            <person name="Henrissat B."/>
            <person name="Hermosa R."/>
            <person name="Hernandez-Onate M."/>
            <person name="Karaffa L."/>
            <person name="Kosti I."/>
            <person name="Le Crom S."/>
            <person name="Lindquist E."/>
            <person name="Lucas S."/>
            <person name="Luebeck M."/>
            <person name="Luebeck P.S."/>
            <person name="Margeot A."/>
            <person name="Metz B."/>
            <person name="Misra M."/>
            <person name="Nevalainen H."/>
            <person name="Omann M."/>
            <person name="Packer N."/>
            <person name="Perrone G."/>
            <person name="Uresti-Rivera E.E."/>
            <person name="Salamov A."/>
            <person name="Schmoll M."/>
            <person name="Seiboth B."/>
            <person name="Shapiro H."/>
            <person name="Sukno S."/>
            <person name="Tamayo-Ramos J.A."/>
            <person name="Tisch D."/>
            <person name="Wiest A."/>
            <person name="Wilkinson H.H."/>
            <person name="Zhang M."/>
            <person name="Coutinho P.M."/>
            <person name="Kenerley C.M."/>
            <person name="Monte E."/>
            <person name="Baker S.E."/>
            <person name="Grigoriev I.V."/>
        </authorList>
    </citation>
    <scope>NUCLEOTIDE SEQUENCE [LARGE SCALE GENOMIC DNA]</scope>
    <source>
        <strain evidence="3">Gv29-8 / FGSC 10586</strain>
    </source>
</reference>
<gene>
    <name evidence="2" type="ORF">TRIVIDRAFT_219999</name>
</gene>
<dbReference type="Proteomes" id="UP000007115">
    <property type="component" value="Unassembled WGS sequence"/>
</dbReference>